<dbReference type="Proteomes" id="UP001177003">
    <property type="component" value="Chromosome 4"/>
</dbReference>
<dbReference type="SUPFAM" id="SSF54928">
    <property type="entry name" value="RNA-binding domain, RBD"/>
    <property type="match status" value="1"/>
</dbReference>
<protein>
    <recommendedName>
        <fullName evidence="3">RRM domain-containing protein</fullName>
    </recommendedName>
</protein>
<keyword evidence="5" id="KW-1185">Reference proteome</keyword>
<accession>A0AA35YUS1</accession>
<sequence length="549" mass="61661">MTMIGMVDGRWSVVERRRKQFVDRQWNNKGVTTMFVSNIPDGVSKETIRKIFSNKYGELTDVYMATKKDSIRKNFAFVRYRNVNGDRELEASLQKIMCSGGNWEDSSSSTSTTTPFKKKPVVLTNGAIMAEWLHNPLTLVGEAHSLEKLKKILLFLRLGGEQTYGMKYLGGLMVGIRFRSPSDVKEFLSKKDSWNDWFKEFKHGNTINGVFDRIAWLKIVELQISLWNEENFSRIGGEFGKVLEPIDISPSSQDLSLRNICILTDRKLRINEEIPVVINRNIFNVGVMERDFDWSPFPSGPYDIIIDSESFHKGDTDESTSTGKNVDDGLLEEGEIQEGITGEAAIPVTIDPGPNSERIEVEGPIEDQQPIHGGQILPPRDFESRIDLGTGNNEFNSDEESNRPGMEKHLSPNNIVPDLYSPVDNLVAMGCFGPFSSGKNKIDKGPMFPSNTQVTMAGYESGNTMDKRRRIIRTPFPKSPKNQLRIDINCPNTIPPEQIPLPDSPVVLSPTDEAKKTVEIGQILGFEIENVDPILTEAMGEIGENQVPR</sequence>
<reference evidence="4" key="1">
    <citation type="submission" date="2023-04" db="EMBL/GenBank/DDBJ databases">
        <authorList>
            <person name="Vijverberg K."/>
            <person name="Xiong W."/>
            <person name="Schranz E."/>
        </authorList>
    </citation>
    <scope>NUCLEOTIDE SEQUENCE</scope>
</reference>
<feature type="domain" description="RRM" evidence="3">
    <location>
        <begin position="32"/>
        <end position="82"/>
    </location>
</feature>
<dbReference type="Pfam" id="PF00076">
    <property type="entry name" value="RRM_1"/>
    <property type="match status" value="1"/>
</dbReference>
<dbReference type="GO" id="GO:0003723">
    <property type="term" value="F:RNA binding"/>
    <property type="evidence" value="ECO:0007669"/>
    <property type="project" value="UniProtKB-UniRule"/>
</dbReference>
<dbReference type="CDD" id="cd00590">
    <property type="entry name" value="RRM_SF"/>
    <property type="match status" value="1"/>
</dbReference>
<organism evidence="4 5">
    <name type="scientific">Lactuca saligna</name>
    <name type="common">Willowleaf lettuce</name>
    <dbReference type="NCBI Taxonomy" id="75948"/>
    <lineage>
        <taxon>Eukaryota</taxon>
        <taxon>Viridiplantae</taxon>
        <taxon>Streptophyta</taxon>
        <taxon>Embryophyta</taxon>
        <taxon>Tracheophyta</taxon>
        <taxon>Spermatophyta</taxon>
        <taxon>Magnoliopsida</taxon>
        <taxon>eudicotyledons</taxon>
        <taxon>Gunneridae</taxon>
        <taxon>Pentapetalae</taxon>
        <taxon>asterids</taxon>
        <taxon>campanulids</taxon>
        <taxon>Asterales</taxon>
        <taxon>Asteraceae</taxon>
        <taxon>Cichorioideae</taxon>
        <taxon>Cichorieae</taxon>
        <taxon>Lactucinae</taxon>
        <taxon>Lactuca</taxon>
    </lineage>
</organism>
<dbReference type="Gene3D" id="3.30.70.330">
    <property type="match status" value="1"/>
</dbReference>
<feature type="region of interest" description="Disordered" evidence="2">
    <location>
        <begin position="346"/>
        <end position="409"/>
    </location>
</feature>
<evidence type="ECO:0000259" key="3">
    <source>
        <dbReference type="PROSITE" id="PS50102"/>
    </source>
</evidence>
<evidence type="ECO:0000313" key="4">
    <source>
        <dbReference type="EMBL" id="CAI9280641.1"/>
    </source>
</evidence>
<evidence type="ECO:0000313" key="5">
    <source>
        <dbReference type="Proteomes" id="UP001177003"/>
    </source>
</evidence>
<dbReference type="PANTHER" id="PTHR34427:SF5">
    <property type="entry name" value="DUF4283 DOMAIN-CONTAINING PROTEIN"/>
    <property type="match status" value="1"/>
</dbReference>
<evidence type="ECO:0000256" key="1">
    <source>
        <dbReference type="PROSITE-ProRule" id="PRU00176"/>
    </source>
</evidence>
<feature type="compositionally biased region" description="Basic and acidic residues" evidence="2">
    <location>
        <begin position="400"/>
        <end position="409"/>
    </location>
</feature>
<dbReference type="EMBL" id="OX465080">
    <property type="protein sequence ID" value="CAI9280641.1"/>
    <property type="molecule type" value="Genomic_DNA"/>
</dbReference>
<dbReference type="AlphaFoldDB" id="A0AA35YUS1"/>
<proteinExistence type="predicted"/>
<dbReference type="SMART" id="SM00360">
    <property type="entry name" value="RRM"/>
    <property type="match status" value="1"/>
</dbReference>
<gene>
    <name evidence="4" type="ORF">LSALG_LOCUS20379</name>
</gene>
<dbReference type="PROSITE" id="PS50102">
    <property type="entry name" value="RRM"/>
    <property type="match status" value="1"/>
</dbReference>
<dbReference type="InterPro" id="IPR035979">
    <property type="entry name" value="RBD_domain_sf"/>
</dbReference>
<name>A0AA35YUS1_LACSI</name>
<dbReference type="PANTHER" id="PTHR34427">
    <property type="entry name" value="DUF4283 DOMAIN PROTEIN"/>
    <property type="match status" value="1"/>
</dbReference>
<keyword evidence="1" id="KW-0694">RNA-binding</keyword>
<dbReference type="InterPro" id="IPR012677">
    <property type="entry name" value="Nucleotide-bd_a/b_plait_sf"/>
</dbReference>
<dbReference type="InterPro" id="IPR000504">
    <property type="entry name" value="RRM_dom"/>
</dbReference>
<evidence type="ECO:0000256" key="2">
    <source>
        <dbReference type="SAM" id="MobiDB-lite"/>
    </source>
</evidence>